<evidence type="ECO:0000259" key="4">
    <source>
        <dbReference type="Pfam" id="PF04213"/>
    </source>
</evidence>
<feature type="domain" description="Htaa" evidence="4">
    <location>
        <begin position="36"/>
        <end position="180"/>
    </location>
</feature>
<feature type="chain" id="PRO_5045359369" evidence="3">
    <location>
        <begin position="31"/>
        <end position="467"/>
    </location>
</feature>
<feature type="signal peptide" evidence="3">
    <location>
        <begin position="1"/>
        <end position="30"/>
    </location>
</feature>
<evidence type="ECO:0000256" key="3">
    <source>
        <dbReference type="SAM" id="SignalP"/>
    </source>
</evidence>
<evidence type="ECO:0000313" key="5">
    <source>
        <dbReference type="EMBL" id="GAA1677290.1"/>
    </source>
</evidence>
<dbReference type="Pfam" id="PF04213">
    <property type="entry name" value="HtaA"/>
    <property type="match status" value="2"/>
</dbReference>
<feature type="transmembrane region" description="Helical" evidence="2">
    <location>
        <begin position="397"/>
        <end position="419"/>
    </location>
</feature>
<evidence type="ECO:0000256" key="1">
    <source>
        <dbReference type="SAM" id="MobiDB-lite"/>
    </source>
</evidence>
<reference evidence="5 6" key="1">
    <citation type="journal article" date="2019" name="Int. J. Syst. Evol. Microbiol.">
        <title>The Global Catalogue of Microorganisms (GCM) 10K type strain sequencing project: providing services to taxonomists for standard genome sequencing and annotation.</title>
        <authorList>
            <consortium name="The Broad Institute Genomics Platform"/>
            <consortium name="The Broad Institute Genome Sequencing Center for Infectious Disease"/>
            <person name="Wu L."/>
            <person name="Ma J."/>
        </authorList>
    </citation>
    <scope>NUCLEOTIDE SEQUENCE [LARGE SCALE GENOMIC DNA]</scope>
    <source>
        <strain evidence="5 6">JCM 16001</strain>
    </source>
</reference>
<evidence type="ECO:0000313" key="6">
    <source>
        <dbReference type="Proteomes" id="UP001499851"/>
    </source>
</evidence>
<dbReference type="Proteomes" id="UP001499851">
    <property type="component" value="Unassembled WGS sequence"/>
</dbReference>
<organism evidence="5 6">
    <name type="scientific">Glycomyces endophyticus</name>
    <dbReference type="NCBI Taxonomy" id="480996"/>
    <lineage>
        <taxon>Bacteria</taxon>
        <taxon>Bacillati</taxon>
        <taxon>Actinomycetota</taxon>
        <taxon>Actinomycetes</taxon>
        <taxon>Glycomycetales</taxon>
        <taxon>Glycomycetaceae</taxon>
        <taxon>Glycomyces</taxon>
    </lineage>
</organism>
<keyword evidence="6" id="KW-1185">Reference proteome</keyword>
<keyword evidence="2" id="KW-0812">Transmembrane</keyword>
<feature type="region of interest" description="Disordered" evidence="1">
    <location>
        <begin position="422"/>
        <end position="467"/>
    </location>
</feature>
<dbReference type="EMBL" id="BAAAQF010000008">
    <property type="protein sequence ID" value="GAA1677290.1"/>
    <property type="molecule type" value="Genomic_DNA"/>
</dbReference>
<feature type="compositionally biased region" description="Low complexity" evidence="1">
    <location>
        <begin position="431"/>
        <end position="441"/>
    </location>
</feature>
<accession>A0ABN2GV19</accession>
<keyword evidence="2" id="KW-0472">Membrane</keyword>
<feature type="domain" description="Htaa" evidence="4">
    <location>
        <begin position="212"/>
        <end position="349"/>
    </location>
</feature>
<dbReference type="RefSeq" id="WP_344486816.1">
    <property type="nucleotide sequence ID" value="NZ_BAAAQF010000008.1"/>
</dbReference>
<keyword evidence="2" id="KW-1133">Transmembrane helix</keyword>
<comment type="caution">
    <text evidence="5">The sequence shown here is derived from an EMBL/GenBank/DDBJ whole genome shotgun (WGS) entry which is preliminary data.</text>
</comment>
<feature type="region of interest" description="Disordered" evidence="1">
    <location>
        <begin position="364"/>
        <end position="389"/>
    </location>
</feature>
<proteinExistence type="predicted"/>
<gene>
    <name evidence="5" type="ORF">GCM10009830_25290</name>
</gene>
<sequence>MPHATRMTGVLTAAAALVASLLLWAAPASADELSGGRLDWGVKESFRSYITGPIAQGEVQTGDGASTVDGDYRFHSASGTYEDGTAVVDYQGWVYFWGHDGELDLTFANPSVEYSGSSGTLYVYVNGSRTDMASLSGASLEASGGTVSVSGAAATLTTNGAAAFAGYYEPGQELDAVSFSADVAVEEEPEATGEPTEAATTAAPGDAVTGAVVDWGVRATWRDYVSGDLAAGAWTVADGAADGGAVFRFAEGAGTATATDYQLAFQGTVAFTGTNVDLAITDPAITATGGNGVLSAEVAGARVDLVTFEATLAETGGVLLAEDVPTVLTEAAVPVFGGFYQAGDPMDPLLIAVPLTADAAVPALPDLGSDPVETTGSEPAERVDADEASAETGLDPLVWIIPAAVVLVLGAGAAAIAIAQRRKNNRRADAETVPETAPSEATPEEDTPDQTGTGDDIAAGPEDDKEK</sequence>
<keyword evidence="3" id="KW-0732">Signal</keyword>
<protein>
    <submittedName>
        <fullName evidence="5">HtaA domain-containing protein</fullName>
    </submittedName>
</protein>
<evidence type="ECO:0000256" key="2">
    <source>
        <dbReference type="SAM" id="Phobius"/>
    </source>
</evidence>
<name>A0ABN2GV19_9ACTN</name>
<dbReference type="InterPro" id="IPR007331">
    <property type="entry name" value="Htaa"/>
</dbReference>